<dbReference type="Proteomes" id="UP000199073">
    <property type="component" value="Unassembled WGS sequence"/>
</dbReference>
<dbReference type="AlphaFoldDB" id="A0A1H0TI11"/>
<dbReference type="OrthoDB" id="9808671at2"/>
<name>A0A1H0TI11_9BACT</name>
<dbReference type="InterPro" id="IPR017039">
    <property type="entry name" value="Virul_fac_BrkB"/>
</dbReference>
<comment type="subcellular location">
    <subcellularLocation>
        <location evidence="1">Cell membrane</location>
        <topology evidence="1">Multi-pass membrane protein</topology>
    </subcellularLocation>
</comment>
<dbReference type="PANTHER" id="PTHR30213:SF0">
    <property type="entry name" value="UPF0761 MEMBRANE PROTEIN YIHY"/>
    <property type="match status" value="1"/>
</dbReference>
<feature type="transmembrane region" description="Helical" evidence="7">
    <location>
        <begin position="49"/>
        <end position="69"/>
    </location>
</feature>
<feature type="transmembrane region" description="Helical" evidence="7">
    <location>
        <begin position="260"/>
        <end position="279"/>
    </location>
</feature>
<keyword evidence="5 7" id="KW-0472">Membrane</keyword>
<dbReference type="NCBIfam" id="TIGR00765">
    <property type="entry name" value="yihY_not_rbn"/>
    <property type="match status" value="1"/>
</dbReference>
<feature type="compositionally biased region" description="Basic and acidic residues" evidence="6">
    <location>
        <begin position="435"/>
        <end position="449"/>
    </location>
</feature>
<dbReference type="PANTHER" id="PTHR30213">
    <property type="entry name" value="INNER MEMBRANE PROTEIN YHJD"/>
    <property type="match status" value="1"/>
</dbReference>
<feature type="transmembrane region" description="Helical" evidence="7">
    <location>
        <begin position="226"/>
        <end position="248"/>
    </location>
</feature>
<feature type="transmembrane region" description="Helical" evidence="7">
    <location>
        <begin position="140"/>
        <end position="162"/>
    </location>
</feature>
<evidence type="ECO:0000256" key="3">
    <source>
        <dbReference type="ARBA" id="ARBA00022692"/>
    </source>
</evidence>
<accession>A0A1H0TI11</accession>
<evidence type="ECO:0000313" key="9">
    <source>
        <dbReference type="Proteomes" id="UP000199073"/>
    </source>
</evidence>
<evidence type="ECO:0000256" key="7">
    <source>
        <dbReference type="SAM" id="Phobius"/>
    </source>
</evidence>
<protein>
    <submittedName>
        <fullName evidence="8">Membrane protein</fullName>
    </submittedName>
</protein>
<dbReference type="GO" id="GO:0005886">
    <property type="term" value="C:plasma membrane"/>
    <property type="evidence" value="ECO:0007669"/>
    <property type="project" value="UniProtKB-SubCell"/>
</dbReference>
<organism evidence="8 9">
    <name type="scientific">Desulforhopalus singaporensis</name>
    <dbReference type="NCBI Taxonomy" id="91360"/>
    <lineage>
        <taxon>Bacteria</taxon>
        <taxon>Pseudomonadati</taxon>
        <taxon>Thermodesulfobacteriota</taxon>
        <taxon>Desulfobulbia</taxon>
        <taxon>Desulfobulbales</taxon>
        <taxon>Desulfocapsaceae</taxon>
        <taxon>Desulforhopalus</taxon>
    </lineage>
</organism>
<dbReference type="STRING" id="91360.SAMN05660330_03113"/>
<reference evidence="8 9" key="1">
    <citation type="submission" date="2016-10" db="EMBL/GenBank/DDBJ databases">
        <authorList>
            <person name="de Groot N.N."/>
        </authorList>
    </citation>
    <scope>NUCLEOTIDE SEQUENCE [LARGE SCALE GENOMIC DNA]</scope>
    <source>
        <strain evidence="8 9">DSM 12130</strain>
    </source>
</reference>
<evidence type="ECO:0000313" key="8">
    <source>
        <dbReference type="EMBL" id="SDP53683.1"/>
    </source>
</evidence>
<evidence type="ECO:0000256" key="6">
    <source>
        <dbReference type="SAM" id="MobiDB-lite"/>
    </source>
</evidence>
<feature type="region of interest" description="Disordered" evidence="6">
    <location>
        <begin position="97"/>
        <end position="117"/>
    </location>
</feature>
<gene>
    <name evidence="8" type="ORF">SAMN05660330_03113</name>
</gene>
<evidence type="ECO:0000256" key="5">
    <source>
        <dbReference type="ARBA" id="ARBA00023136"/>
    </source>
</evidence>
<evidence type="ECO:0000256" key="2">
    <source>
        <dbReference type="ARBA" id="ARBA00022475"/>
    </source>
</evidence>
<keyword evidence="4 7" id="KW-1133">Transmembrane helix</keyword>
<dbReference type="RefSeq" id="WP_092224460.1">
    <property type="nucleotide sequence ID" value="NZ_FNJI01000024.1"/>
</dbReference>
<feature type="region of interest" description="Disordered" evidence="6">
    <location>
        <begin position="422"/>
        <end position="471"/>
    </location>
</feature>
<feature type="transmembrane region" description="Helical" evidence="7">
    <location>
        <begin position="182"/>
        <end position="206"/>
    </location>
</feature>
<feature type="transmembrane region" description="Helical" evidence="7">
    <location>
        <begin position="299"/>
        <end position="320"/>
    </location>
</feature>
<proteinExistence type="predicted"/>
<dbReference type="EMBL" id="FNJI01000024">
    <property type="protein sequence ID" value="SDP53683.1"/>
    <property type="molecule type" value="Genomic_DNA"/>
</dbReference>
<sequence length="471" mass="51737">MTRESFSAWLDLEPGNGSKPERLLRYLLRLVWITVRQFGENNLSLRSGALTYTILLSLVPMLAMSTAIVKGLGGGNQLRVAVYSYIETLENTQTFSLPGVKNNNRDEQLPSAEETSDNSLTKHLRSAVDKLFGYVERTNFTTLGTFGVIGILLSVLLVFNHIESAMNAIWRINTSRPLMRKIADYTTLLILFPFSLNVAFAASAFIKNPALASKIDILIPFSWLQSLLLQALPVLFITVSFYAIYIFFPNTKVKSLPASAGAFLAALLWFGVQNIYISMQIGVAKYNAIYGSFATFPLFLVWIYLGWIFILAGAQLAFALQNLKTFRIIPRADSPSLLLGAAFDIMDHIYGKHASGEFTDVVSMSRKLDQYPDNVVLDVANTLIAGGIFHISSSDQRLLPANQESGYDPGKVVHLILGKEAPGTEGGKRSLAAIRKAEESAVREYRQKPGGDSAPAIDPVTAPEKSPGSPE</sequence>
<keyword evidence="9" id="KW-1185">Reference proteome</keyword>
<evidence type="ECO:0000256" key="1">
    <source>
        <dbReference type="ARBA" id="ARBA00004651"/>
    </source>
</evidence>
<keyword evidence="2" id="KW-1003">Cell membrane</keyword>
<dbReference type="Pfam" id="PF03631">
    <property type="entry name" value="Virul_fac_BrkB"/>
    <property type="match status" value="1"/>
</dbReference>
<keyword evidence="3 7" id="KW-0812">Transmembrane</keyword>
<evidence type="ECO:0000256" key="4">
    <source>
        <dbReference type="ARBA" id="ARBA00022989"/>
    </source>
</evidence>